<dbReference type="InterPro" id="IPR001650">
    <property type="entry name" value="Helicase_C-like"/>
</dbReference>
<dbReference type="InterPro" id="IPR027417">
    <property type="entry name" value="P-loop_NTPase"/>
</dbReference>
<feature type="domain" description="Helicase ATP-binding" evidence="2">
    <location>
        <begin position="11"/>
        <end position="333"/>
    </location>
</feature>
<dbReference type="Gene3D" id="3.40.50.300">
    <property type="entry name" value="P-loop containing nucleotide triphosphate hydrolases"/>
    <property type="match status" value="2"/>
</dbReference>
<dbReference type="SMART" id="SM00487">
    <property type="entry name" value="DEXDc"/>
    <property type="match status" value="1"/>
</dbReference>
<accession>A0A9D2HQE2</accession>
<dbReference type="EMBL" id="DWZD01000053">
    <property type="protein sequence ID" value="HJA79999.1"/>
    <property type="molecule type" value="Genomic_DNA"/>
</dbReference>
<evidence type="ECO:0000313" key="3">
    <source>
        <dbReference type="EMBL" id="HJA79999.1"/>
    </source>
</evidence>
<keyword evidence="3" id="KW-0378">Hydrolase</keyword>
<dbReference type="GO" id="GO:0004386">
    <property type="term" value="F:helicase activity"/>
    <property type="evidence" value="ECO:0007669"/>
    <property type="project" value="UniProtKB-KW"/>
</dbReference>
<evidence type="ECO:0000259" key="2">
    <source>
        <dbReference type="SMART" id="SM00487"/>
    </source>
</evidence>
<feature type="region of interest" description="Disordered" evidence="1">
    <location>
        <begin position="1051"/>
        <end position="1071"/>
    </location>
</feature>
<comment type="caution">
    <text evidence="3">The sequence shown here is derived from an EMBL/GenBank/DDBJ whole genome shotgun (WGS) entry which is preliminary data.</text>
</comment>
<dbReference type="AlphaFoldDB" id="A0A9D2HQE2"/>
<gene>
    <name evidence="3" type="ORF">H9784_10635</name>
</gene>
<proteinExistence type="predicted"/>
<reference evidence="3" key="1">
    <citation type="journal article" date="2021" name="PeerJ">
        <title>Extensive microbial diversity within the chicken gut microbiome revealed by metagenomics and culture.</title>
        <authorList>
            <person name="Gilroy R."/>
            <person name="Ravi A."/>
            <person name="Getino M."/>
            <person name="Pursley I."/>
            <person name="Horton D.L."/>
            <person name="Alikhan N.F."/>
            <person name="Baker D."/>
            <person name="Gharbi K."/>
            <person name="Hall N."/>
            <person name="Watson M."/>
            <person name="Adriaenssens E.M."/>
            <person name="Foster-Nyarko E."/>
            <person name="Jarju S."/>
            <person name="Secka A."/>
            <person name="Antonio M."/>
            <person name="Oren A."/>
            <person name="Chaudhuri R.R."/>
            <person name="La Ragione R."/>
            <person name="Hildebrand F."/>
            <person name="Pallen M.J."/>
        </authorList>
    </citation>
    <scope>NUCLEOTIDE SEQUENCE</scope>
    <source>
        <strain evidence="3">5032</strain>
    </source>
</reference>
<reference evidence="3" key="2">
    <citation type="submission" date="2021-04" db="EMBL/GenBank/DDBJ databases">
        <authorList>
            <person name="Gilroy R."/>
        </authorList>
    </citation>
    <scope>NUCLEOTIDE SEQUENCE</scope>
    <source>
        <strain evidence="3">5032</strain>
    </source>
</reference>
<dbReference type="Pfam" id="PF00271">
    <property type="entry name" value="Helicase_C"/>
    <property type="match status" value="1"/>
</dbReference>
<keyword evidence="3" id="KW-0547">Nucleotide-binding</keyword>
<protein>
    <submittedName>
        <fullName evidence="3">Helicase</fullName>
    </submittedName>
</protein>
<evidence type="ECO:0000256" key="1">
    <source>
        <dbReference type="SAM" id="MobiDB-lite"/>
    </source>
</evidence>
<sequence>MRDKPFDAAPVLASLKAFQRNTVEHVFDRLYGAQAVSRFLVADEVGLGKTLVARGVIAKVLEHLQRRGKPRVDVLYICSNAAIATQNIRRLRMGGASEFSLATRLTYLPRQVHSLREKRVNFISLTPQTTFEHTRSRGGHMEERAILYRLLHHQPRAGEKPCRRPDNGLFNLLQGPAGPENWRWQVDNIPAEKLDRALAAAFRQAVSHDADLVAELEELCKAFARHREAAKIPPAENDRRYALIGRLRHLLASVCLNALEPDLIILDEFQRFKDLLHGNTEASLLAQDIFTRKDARVLLLSATPYKMYTLNAESGSDDGDDHYRDFLETLTFLFQDRDRVEEIRELLSLQRDMLHARAEGRPYSTAHKTRLEKCLLKVMCRTERVTASRDHNAMLVETTREALPTVEDLERAAEADAVARAVKAGDVLEYWKSLPCLIGFLKGYTLRRKLDACLDAPSPELRKALKAARRQWLSRNRLNRYEELEPGNARLRALFAETLDTGMWQLLWMPPALPYMQPGGAYRNREGLTKALVFSSWTAVPEAIAAICSYEAERRMTERRRLGEAPVTYGKLSDQSRPLRFAKDAKGRPTDMMVLACLLPSPALAAIDPLCFALHEGKPLAPSAMKQKVRTACRLLIRKLPQGRKTVRADKRWYWAAPLLLASCRDMLKDWCADAEGWRKVAFGAADKAAGNATDGISGFADHLDLLNSVAQGEVTLGRKPNDLADVLCDLALGGPGVCALRALRRTGAPLDAALLSVAAEVAFGLQTLFNLPETVALLQRGDTVPYWRHMLRHAADGNLQAVLDEYVHILRESLGLADCPPGEQAAKIAEHIRSVLSLRSAPLWTEELALKNGTFSFNSFSVRCRFALRFGDLRDDADQPLLRADTVREAFNSPFRPFVLASTSIGQEGLDFHRWCHAVVHWNLPANPVDMEQREGRVHRYKGHAVRKNLAEHYGLSALAEACDHENPGDPWQALFELAFRDAEAAGDASGLVPYWIFEEGSARVERRIPLPPRSREAVRLLRLRQGLALYRWVFGQPRQEDLLSSLSQEADGDGEWDDLLISLRPPPRS</sequence>
<organism evidence="3 4">
    <name type="scientific">Candidatus Desulfovibrio intestinavium</name>
    <dbReference type="NCBI Taxonomy" id="2838534"/>
    <lineage>
        <taxon>Bacteria</taxon>
        <taxon>Pseudomonadati</taxon>
        <taxon>Thermodesulfobacteriota</taxon>
        <taxon>Desulfovibrionia</taxon>
        <taxon>Desulfovibrionales</taxon>
        <taxon>Desulfovibrionaceae</taxon>
        <taxon>Desulfovibrio</taxon>
    </lineage>
</organism>
<name>A0A9D2HQE2_9BACT</name>
<dbReference type="Proteomes" id="UP000823821">
    <property type="component" value="Unassembled WGS sequence"/>
</dbReference>
<evidence type="ECO:0000313" key="4">
    <source>
        <dbReference type="Proteomes" id="UP000823821"/>
    </source>
</evidence>
<dbReference type="InterPro" id="IPR014001">
    <property type="entry name" value="Helicase_ATP-bd"/>
</dbReference>
<dbReference type="SUPFAM" id="SSF52540">
    <property type="entry name" value="P-loop containing nucleoside triphosphate hydrolases"/>
    <property type="match status" value="2"/>
</dbReference>
<keyword evidence="3" id="KW-0067">ATP-binding</keyword>
<keyword evidence="3" id="KW-0347">Helicase</keyword>